<dbReference type="EMBL" id="CAJOBD010023759">
    <property type="protein sequence ID" value="CAF4257003.1"/>
    <property type="molecule type" value="Genomic_DNA"/>
</dbReference>
<evidence type="ECO:0000313" key="3">
    <source>
        <dbReference type="Proteomes" id="UP000663874"/>
    </source>
</evidence>
<dbReference type="AlphaFoldDB" id="A0A819N8Q3"/>
<gene>
    <name evidence="1" type="ORF">FNK824_LOCUS25556</name>
    <name evidence="2" type="ORF">JBS370_LOCUS38931</name>
</gene>
<sequence>MRLVLANAGDSTEDANFDEEMAIAHLLHLYMFIEFVKEIVNVNPIYISDEINSKNFEKNSTTPVSSIINWVKDESHVSPTSNYTHEEFIVQEKNVSS</sequence>
<evidence type="ECO:0000313" key="2">
    <source>
        <dbReference type="EMBL" id="CAF4257003.1"/>
    </source>
</evidence>
<reference evidence="1" key="1">
    <citation type="submission" date="2021-02" db="EMBL/GenBank/DDBJ databases">
        <authorList>
            <person name="Nowell W R."/>
        </authorList>
    </citation>
    <scope>NUCLEOTIDE SEQUENCE</scope>
</reference>
<dbReference type="Proteomes" id="UP000663874">
    <property type="component" value="Unassembled WGS sequence"/>
</dbReference>
<protein>
    <submittedName>
        <fullName evidence="1">Uncharacterized protein</fullName>
    </submittedName>
</protein>
<proteinExistence type="predicted"/>
<dbReference type="EMBL" id="CAJOBE010006037">
    <property type="protein sequence ID" value="CAF3993945.1"/>
    <property type="molecule type" value="Genomic_DNA"/>
</dbReference>
<name>A0A819N8Q3_9BILA</name>
<evidence type="ECO:0000313" key="1">
    <source>
        <dbReference type="EMBL" id="CAF3993945.1"/>
    </source>
</evidence>
<accession>A0A819N8Q3</accession>
<comment type="caution">
    <text evidence="1">The sequence shown here is derived from an EMBL/GenBank/DDBJ whole genome shotgun (WGS) entry which is preliminary data.</text>
</comment>
<organism evidence="1 3">
    <name type="scientific">Rotaria sordida</name>
    <dbReference type="NCBI Taxonomy" id="392033"/>
    <lineage>
        <taxon>Eukaryota</taxon>
        <taxon>Metazoa</taxon>
        <taxon>Spiralia</taxon>
        <taxon>Gnathifera</taxon>
        <taxon>Rotifera</taxon>
        <taxon>Eurotatoria</taxon>
        <taxon>Bdelloidea</taxon>
        <taxon>Philodinida</taxon>
        <taxon>Philodinidae</taxon>
        <taxon>Rotaria</taxon>
    </lineage>
</organism>
<dbReference type="Proteomes" id="UP000663836">
    <property type="component" value="Unassembled WGS sequence"/>
</dbReference>